<organism evidence="2 3">
    <name type="scientific">Antrihabitans cavernicola</name>
    <dbReference type="NCBI Taxonomy" id="2495913"/>
    <lineage>
        <taxon>Bacteria</taxon>
        <taxon>Bacillati</taxon>
        <taxon>Actinomycetota</taxon>
        <taxon>Actinomycetes</taxon>
        <taxon>Mycobacteriales</taxon>
        <taxon>Nocardiaceae</taxon>
        <taxon>Antrihabitans</taxon>
    </lineage>
</organism>
<feature type="transmembrane region" description="Helical" evidence="1">
    <location>
        <begin position="95"/>
        <end position="114"/>
    </location>
</feature>
<dbReference type="InterPro" id="IPR021218">
    <property type="entry name" value="DUF2784"/>
</dbReference>
<gene>
    <name evidence="2" type="ORF">FOY51_09450</name>
</gene>
<name>A0A5A7SDJ6_9NOCA</name>
<dbReference type="Proteomes" id="UP000322244">
    <property type="component" value="Unassembled WGS sequence"/>
</dbReference>
<keyword evidence="1" id="KW-0812">Transmembrane</keyword>
<protein>
    <submittedName>
        <fullName evidence="2">DUF2784 domain-containing protein</fullName>
    </submittedName>
</protein>
<accession>A0A5A7SDJ6</accession>
<keyword evidence="3" id="KW-1185">Reference proteome</keyword>
<feature type="transmembrane region" description="Helical" evidence="1">
    <location>
        <begin position="12"/>
        <end position="29"/>
    </location>
</feature>
<dbReference type="EMBL" id="VLNY01000003">
    <property type="protein sequence ID" value="KAA0023604.1"/>
    <property type="molecule type" value="Genomic_DNA"/>
</dbReference>
<reference evidence="2 3" key="1">
    <citation type="submission" date="2019-07" db="EMBL/GenBank/DDBJ databases">
        <title>Rhodococcus cavernicolus sp. nov., isolated from a cave.</title>
        <authorList>
            <person name="Lee S.D."/>
        </authorList>
    </citation>
    <scope>NUCLEOTIDE SEQUENCE [LARGE SCALE GENOMIC DNA]</scope>
    <source>
        <strain evidence="2 3">C1-24</strain>
    </source>
</reference>
<dbReference type="Pfam" id="PF10861">
    <property type="entry name" value="DUF2784"/>
    <property type="match status" value="1"/>
</dbReference>
<keyword evidence="1" id="KW-1133">Transmembrane helix</keyword>
<dbReference type="AlphaFoldDB" id="A0A5A7SDJ6"/>
<proteinExistence type="predicted"/>
<dbReference type="RefSeq" id="WP_149429950.1">
    <property type="nucleotide sequence ID" value="NZ_VLNY01000003.1"/>
</dbReference>
<evidence type="ECO:0000256" key="1">
    <source>
        <dbReference type="SAM" id="Phobius"/>
    </source>
</evidence>
<dbReference type="OrthoDB" id="370375at2"/>
<evidence type="ECO:0000313" key="2">
    <source>
        <dbReference type="EMBL" id="KAA0023604.1"/>
    </source>
</evidence>
<feature type="transmembrane region" description="Helical" evidence="1">
    <location>
        <begin position="35"/>
        <end position="60"/>
    </location>
</feature>
<evidence type="ECO:0000313" key="3">
    <source>
        <dbReference type="Proteomes" id="UP000322244"/>
    </source>
</evidence>
<keyword evidence="1" id="KW-0472">Membrane</keyword>
<comment type="caution">
    <text evidence="2">The sequence shown here is derived from an EMBL/GenBank/DDBJ whole genome shotgun (WGS) entry which is preliminary data.</text>
</comment>
<sequence length="130" mass="14411">MLYRILADTTAVVHFAFVAYVVVGGFIAWRWPRTIYLHVAAFTWGFSTILFGIDCPLTFLENWARHRAGDQGLPPSGFIAHYITGVIYPESALGLIRLLVAVSVVISWIGYGVLRSRGSSSTHISSRMAH</sequence>